<proteinExistence type="predicted"/>
<dbReference type="EMBL" id="CR936257">
    <property type="protein sequence ID" value="CAI50729.1"/>
    <property type="molecule type" value="Genomic_DNA"/>
</dbReference>
<protein>
    <submittedName>
        <fullName evidence="1">Uncharacterized protein</fullName>
    </submittedName>
</protein>
<dbReference type="AlphaFoldDB" id="A0A1U7EZJ1"/>
<dbReference type="OrthoDB" id="260782at2157"/>
<dbReference type="InterPro" id="IPR055755">
    <property type="entry name" value="DUF7331"/>
</dbReference>
<gene>
    <name evidence="1" type="ordered locus">NP_5276A</name>
</gene>
<dbReference type="KEGG" id="nph:NP_5276A"/>
<dbReference type="EnsemblBacteria" id="CAI50729">
    <property type="protein sequence ID" value="CAI50729"/>
    <property type="gene ID" value="NP_5276A"/>
</dbReference>
<evidence type="ECO:0000313" key="2">
    <source>
        <dbReference type="Proteomes" id="UP000002698"/>
    </source>
</evidence>
<dbReference type="Proteomes" id="UP000002698">
    <property type="component" value="Chromosome"/>
</dbReference>
<name>A0A1U7EZJ1_NATPD</name>
<evidence type="ECO:0000313" key="1">
    <source>
        <dbReference type="EMBL" id="CAI50729.1"/>
    </source>
</evidence>
<organism evidence="1 2">
    <name type="scientific">Natronomonas pharaonis (strain ATCC 35678 / DSM 2160 / CIP 103997 / JCM 8858 / NBRC 14720 / NCIMB 2260 / Gabara)</name>
    <name type="common">Halobacterium pharaonis</name>
    <dbReference type="NCBI Taxonomy" id="348780"/>
    <lineage>
        <taxon>Archaea</taxon>
        <taxon>Methanobacteriati</taxon>
        <taxon>Methanobacteriota</taxon>
        <taxon>Stenosarchaea group</taxon>
        <taxon>Halobacteria</taxon>
        <taxon>Halobacteriales</taxon>
        <taxon>Natronomonadaceae</taxon>
        <taxon>Natronomonas</taxon>
    </lineage>
</organism>
<reference evidence="1 2" key="1">
    <citation type="journal article" date="2005" name="Genome Res.">
        <title>Living with two extremes: conclusions from the genome sequence of Natronomonas pharaonis.</title>
        <authorList>
            <person name="Falb M."/>
            <person name="Pfeiffer F."/>
            <person name="Palm P."/>
            <person name="Rodewald K."/>
            <person name="Hickmann V."/>
            <person name="Tittor J."/>
            <person name="Oesterhelt D."/>
        </authorList>
    </citation>
    <scope>NUCLEOTIDE SEQUENCE [LARGE SCALE GENOMIC DNA]</scope>
    <source>
        <strain evidence="2">ATCC 35678 / DSM 2160 / CIP 103997 / JCM 8858 / NBRC 14720 / NCIMB 2260 / Gabara</strain>
    </source>
</reference>
<dbReference type="GeneID" id="54763334"/>
<dbReference type="STRING" id="348780.NP_5276A"/>
<dbReference type="Pfam" id="PF24018">
    <property type="entry name" value="DUF7331"/>
    <property type="match status" value="1"/>
</dbReference>
<dbReference type="RefSeq" id="WP_011324338.1">
    <property type="nucleotide sequence ID" value="NC_007426.1"/>
</dbReference>
<dbReference type="HOGENOM" id="CLU_3039159_0_0_2"/>
<sequence length="54" mass="5762">MSAPPQIDDGDRGVDNGERCADIVLETGEVVIYDTDNHTAWVQSDTAVARDAAT</sequence>
<dbReference type="eggNOG" id="arCOG07553">
    <property type="taxonomic scope" value="Archaea"/>
</dbReference>
<accession>A0A1U7EZJ1</accession>
<keyword evidence="2" id="KW-1185">Reference proteome</keyword>